<dbReference type="EMBL" id="JAOQJQ010000004">
    <property type="protein sequence ID" value="MCU6762783.1"/>
    <property type="molecule type" value="Genomic_DNA"/>
</dbReference>
<proteinExistence type="predicted"/>
<dbReference type="Gene3D" id="3.40.50.720">
    <property type="entry name" value="NAD(P)-binding Rossmann-like Domain"/>
    <property type="match status" value="1"/>
</dbReference>
<sequence>MNSYVTAVQPTIYFIGVTTTQSSIMRVFPEWAKALGLKDAVIKGIDFKPHSSPEEYREAVEFIKNDPLSLGALVTTHKIDLYHACKDQFEYLDSYAVSLGEISSISKKDGKLCGHAKDPISSGLALENFVPADYWKTYDGDVLLLGAGGSSLAMSMYLTQEKFGDNVPGRIIIANRSVPRLESAKELLKDLNPATKMEYIHNPSPADNDKTLASLKPHSLIVNATGLGKDAPGSPLTDDCQFPKDSLVWEINYRGNLVFKDQADAQKRDKRLHVEDGWIYFIHGWTQVISEVFHLPIEGEILNELSEIAKKVQSQK</sequence>
<dbReference type="SUPFAM" id="SSF51735">
    <property type="entry name" value="NAD(P)-binding Rossmann-fold domains"/>
    <property type="match status" value="1"/>
</dbReference>
<accession>A0ABT2TKP9</accession>
<name>A0ABT2TKP9_9FIRM</name>
<dbReference type="RefSeq" id="WP_158425489.1">
    <property type="nucleotide sequence ID" value="NZ_JAOQJQ010000004.1"/>
</dbReference>
<reference evidence="1 2" key="1">
    <citation type="journal article" date="2021" name="ISME Commun">
        <title>Automated analysis of genomic sequences facilitates high-throughput and comprehensive description of bacteria.</title>
        <authorList>
            <person name="Hitch T.C.A."/>
        </authorList>
    </citation>
    <scope>NUCLEOTIDE SEQUENCE [LARGE SCALE GENOMIC DNA]</scope>
    <source>
        <strain evidence="1 2">Sanger_109</strain>
    </source>
</reference>
<dbReference type="Proteomes" id="UP001652442">
    <property type="component" value="Unassembled WGS sequence"/>
</dbReference>
<gene>
    <name evidence="1" type="ORF">OCV88_10630</name>
</gene>
<dbReference type="InterPro" id="IPR036291">
    <property type="entry name" value="NAD(P)-bd_dom_sf"/>
</dbReference>
<protein>
    <submittedName>
        <fullName evidence="1">Shikimate dehydrogenase</fullName>
    </submittedName>
</protein>
<evidence type="ECO:0000313" key="1">
    <source>
        <dbReference type="EMBL" id="MCU6762783.1"/>
    </source>
</evidence>
<evidence type="ECO:0000313" key="2">
    <source>
        <dbReference type="Proteomes" id="UP001652442"/>
    </source>
</evidence>
<comment type="caution">
    <text evidence="1">The sequence shown here is derived from an EMBL/GenBank/DDBJ whole genome shotgun (WGS) entry which is preliminary data.</text>
</comment>
<organism evidence="1 2">
    <name type="scientific">Brotonthovivens ammoniilytica</name>
    <dbReference type="NCBI Taxonomy" id="2981725"/>
    <lineage>
        <taxon>Bacteria</taxon>
        <taxon>Bacillati</taxon>
        <taxon>Bacillota</taxon>
        <taxon>Clostridia</taxon>
        <taxon>Lachnospirales</taxon>
        <taxon>Lachnospiraceae</taxon>
        <taxon>Brotonthovivens</taxon>
    </lineage>
</organism>
<keyword evidence="2" id="KW-1185">Reference proteome</keyword>